<organism evidence="5 6">
    <name type="scientific">Natrinema versiforme</name>
    <dbReference type="NCBI Taxonomy" id="88724"/>
    <lineage>
        <taxon>Archaea</taxon>
        <taxon>Methanobacteriati</taxon>
        <taxon>Methanobacteriota</taxon>
        <taxon>Stenosarchaea group</taxon>
        <taxon>Halobacteria</taxon>
        <taxon>Halobacteriales</taxon>
        <taxon>Natrialbaceae</taxon>
        <taxon>Natrinema</taxon>
    </lineage>
</organism>
<evidence type="ECO:0000256" key="3">
    <source>
        <dbReference type="ARBA" id="ARBA00023163"/>
    </source>
</evidence>
<dbReference type="EMBL" id="CP040330">
    <property type="protein sequence ID" value="QCS41402.1"/>
    <property type="molecule type" value="Genomic_DNA"/>
</dbReference>
<keyword evidence="2" id="KW-0238">DNA-binding</keyword>
<dbReference type="RefSeq" id="WP_138243914.1">
    <property type="nucleotide sequence ID" value="NZ_CP040330.1"/>
</dbReference>
<name>A0A4V1FYQ1_9EURY</name>
<gene>
    <name evidence="5" type="ORF">FEJ81_03185</name>
</gene>
<dbReference type="GeneID" id="40264243"/>
<dbReference type="GO" id="GO:0043200">
    <property type="term" value="P:response to amino acid"/>
    <property type="evidence" value="ECO:0007669"/>
    <property type="project" value="TreeGrafter"/>
</dbReference>
<dbReference type="AlphaFoldDB" id="A0A4V1FYQ1"/>
<dbReference type="PROSITE" id="PS50956">
    <property type="entry name" value="HTH_ASNC_2"/>
    <property type="match status" value="1"/>
</dbReference>
<evidence type="ECO:0000313" key="5">
    <source>
        <dbReference type="EMBL" id="QCS41402.1"/>
    </source>
</evidence>
<dbReference type="SMART" id="SM00344">
    <property type="entry name" value="HTH_ASNC"/>
    <property type="match status" value="1"/>
</dbReference>
<proteinExistence type="predicted"/>
<dbReference type="InterPro" id="IPR011991">
    <property type="entry name" value="ArsR-like_HTH"/>
</dbReference>
<feature type="domain" description="HTH asnC-type" evidence="4">
    <location>
        <begin position="3"/>
        <end position="66"/>
    </location>
</feature>
<accession>A0A4V1FYQ1</accession>
<dbReference type="GO" id="GO:0043565">
    <property type="term" value="F:sequence-specific DNA binding"/>
    <property type="evidence" value="ECO:0007669"/>
    <property type="project" value="InterPro"/>
</dbReference>
<dbReference type="PANTHER" id="PTHR30154">
    <property type="entry name" value="LEUCINE-RESPONSIVE REGULATORY PROTEIN"/>
    <property type="match status" value="1"/>
</dbReference>
<evidence type="ECO:0000313" key="6">
    <source>
        <dbReference type="Proteomes" id="UP000302218"/>
    </source>
</evidence>
<dbReference type="GO" id="GO:0005829">
    <property type="term" value="C:cytosol"/>
    <property type="evidence" value="ECO:0007669"/>
    <property type="project" value="TreeGrafter"/>
</dbReference>
<dbReference type="CDD" id="cd00090">
    <property type="entry name" value="HTH_ARSR"/>
    <property type="match status" value="1"/>
</dbReference>
<dbReference type="KEGG" id="nvr:FEJ81_03185"/>
<dbReference type="PANTHER" id="PTHR30154:SF34">
    <property type="entry name" value="TRANSCRIPTIONAL REGULATOR AZLB"/>
    <property type="match status" value="1"/>
</dbReference>
<dbReference type="InterPro" id="IPR036388">
    <property type="entry name" value="WH-like_DNA-bd_sf"/>
</dbReference>
<evidence type="ECO:0000256" key="2">
    <source>
        <dbReference type="ARBA" id="ARBA00023125"/>
    </source>
</evidence>
<evidence type="ECO:0000259" key="4">
    <source>
        <dbReference type="PROSITE" id="PS50956"/>
    </source>
</evidence>
<dbReference type="Gene3D" id="1.10.10.10">
    <property type="entry name" value="Winged helix-like DNA-binding domain superfamily/Winged helix DNA-binding domain"/>
    <property type="match status" value="1"/>
</dbReference>
<evidence type="ECO:0000256" key="1">
    <source>
        <dbReference type="ARBA" id="ARBA00023015"/>
    </source>
</evidence>
<keyword evidence="3" id="KW-0804">Transcription</keyword>
<dbReference type="OrthoDB" id="57033at2157"/>
<keyword evidence="1" id="KW-0805">Transcription regulation</keyword>
<dbReference type="Pfam" id="PF13412">
    <property type="entry name" value="HTH_24"/>
    <property type="match status" value="1"/>
</dbReference>
<dbReference type="SUPFAM" id="SSF46785">
    <property type="entry name" value="Winged helix' DNA-binding domain"/>
    <property type="match status" value="1"/>
</dbReference>
<dbReference type="InterPro" id="IPR019888">
    <property type="entry name" value="Tscrpt_reg_AsnC-like"/>
</dbReference>
<sequence length="160" mass="18025">MELDGTDHAILYLLQAESRADFTHDEIAERIDVSSSTVSNRIQRLEDEGVLEKFDPVINYEKAGAPHHILFVCTAPIPERRDLCERTIELSNVVHARELLTGSQNLHVEVVGMQAGDVESTAEELDGLGLEIERSEMLRTEYSRPYDHFGYELVDEPDSG</sequence>
<protein>
    <submittedName>
        <fullName evidence="5">Winged helix-turn-helix transcriptional regulator</fullName>
    </submittedName>
</protein>
<dbReference type="InterPro" id="IPR000485">
    <property type="entry name" value="AsnC-type_HTH_dom"/>
</dbReference>
<dbReference type="InterPro" id="IPR036390">
    <property type="entry name" value="WH_DNA-bd_sf"/>
</dbReference>
<reference evidence="6" key="1">
    <citation type="submission" date="2019-05" db="EMBL/GenBank/DDBJ databases">
        <title>Genome sequence and methylation pattern of the halophilic Archaeon Natrinema versiforme BOL5-4.</title>
        <authorList>
            <person name="DasSarma P."/>
            <person name="Anton B.P."/>
            <person name="DasSarma S.L."/>
            <person name="Martinez F.L."/>
            <person name="Guzman D."/>
            <person name="Roberts R.J."/>
            <person name="DasSarma S."/>
        </authorList>
    </citation>
    <scope>NUCLEOTIDE SEQUENCE [LARGE SCALE GENOMIC DNA]</scope>
    <source>
        <strain evidence="6">BOL5-4</strain>
    </source>
</reference>
<dbReference type="Proteomes" id="UP000302218">
    <property type="component" value="Chromosome"/>
</dbReference>